<keyword evidence="6 10" id="KW-0407">Ion channel</keyword>
<evidence type="ECO:0000256" key="10">
    <source>
        <dbReference type="HAMAP-Rule" id="MF_00454"/>
    </source>
</evidence>
<dbReference type="Pfam" id="PF02537">
    <property type="entry name" value="CRCB"/>
    <property type="match status" value="1"/>
</dbReference>
<keyword evidence="5 10" id="KW-0472">Membrane</keyword>
<comment type="similarity">
    <text evidence="7 10">Belongs to the fluoride channel Fluc/FEX (TC 1.A.43) family.</text>
</comment>
<dbReference type="AlphaFoldDB" id="A0A6L9XWC1"/>
<comment type="catalytic activity">
    <reaction evidence="8">
        <text>fluoride(in) = fluoride(out)</text>
        <dbReference type="Rhea" id="RHEA:76159"/>
        <dbReference type="ChEBI" id="CHEBI:17051"/>
    </reaction>
    <physiologicalReaction direction="left-to-right" evidence="8">
        <dbReference type="Rhea" id="RHEA:76160"/>
    </physiologicalReaction>
</comment>
<feature type="transmembrane region" description="Helical" evidence="10">
    <location>
        <begin position="108"/>
        <end position="128"/>
    </location>
</feature>
<keyword evidence="10" id="KW-0915">Sodium</keyword>
<evidence type="ECO:0000256" key="3">
    <source>
        <dbReference type="ARBA" id="ARBA00022692"/>
    </source>
</evidence>
<evidence type="ECO:0000256" key="1">
    <source>
        <dbReference type="ARBA" id="ARBA00004651"/>
    </source>
</evidence>
<evidence type="ECO:0000256" key="9">
    <source>
        <dbReference type="ARBA" id="ARBA00049940"/>
    </source>
</evidence>
<protein>
    <recommendedName>
        <fullName evidence="10">Fluoride-specific ion channel FluC</fullName>
    </recommendedName>
</protein>
<organism evidence="11 12">
    <name type="scientific">Leifsonia tongyongensis</name>
    <dbReference type="NCBI Taxonomy" id="1268043"/>
    <lineage>
        <taxon>Bacteria</taxon>
        <taxon>Bacillati</taxon>
        <taxon>Actinomycetota</taxon>
        <taxon>Actinomycetes</taxon>
        <taxon>Micrococcales</taxon>
        <taxon>Microbacteriaceae</taxon>
        <taxon>Leifsonia</taxon>
    </lineage>
</organism>
<dbReference type="PANTHER" id="PTHR28259">
    <property type="entry name" value="FLUORIDE EXPORT PROTEIN 1-RELATED"/>
    <property type="match status" value="1"/>
</dbReference>
<evidence type="ECO:0000256" key="6">
    <source>
        <dbReference type="ARBA" id="ARBA00023303"/>
    </source>
</evidence>
<keyword evidence="2 10" id="KW-1003">Cell membrane</keyword>
<proteinExistence type="inferred from homology"/>
<keyword evidence="10" id="KW-0813">Transport</keyword>
<reference evidence="11 12" key="1">
    <citation type="journal article" date="2014" name="J. Microbiol.">
        <title>Diaminobutyricibacter tongyongensis gen. nov., sp. nov. and Homoserinibacter gongjuensis gen. nov., sp. nov. belong to the family Microbacteriaceae.</title>
        <authorList>
            <person name="Kim S.J."/>
            <person name="Ahn J.H."/>
            <person name="Weon H.Y."/>
            <person name="Hamada M."/>
            <person name="Suzuki K."/>
            <person name="Kwon S.W."/>
        </authorList>
    </citation>
    <scope>NUCLEOTIDE SEQUENCE [LARGE SCALE GENOMIC DNA]</scope>
    <source>
        <strain evidence="11 12">NBRC 108724</strain>
    </source>
</reference>
<accession>A0A6L9XWC1</accession>
<sequence length="145" mass="14928">MHLHWRYIGLVFIGGALGTTARYLISAVIPPWLGLPLGTFLINVSGAFVLGVLLEALALRGPDEGIRRNLRLFIGTGILGGFTTYSAFAVDTDGLLTSNNLAGSLSYAVATILVGALASLAGIALAAWHHGSVGPGRSSVIGGDE</sequence>
<gene>
    <name evidence="10 11" type="primary">crcB</name>
    <name evidence="10" type="synonym">fluC</name>
    <name evidence="11" type="ORF">G3T36_06445</name>
</gene>
<comment type="activity regulation">
    <text evidence="10">Na(+) is not transported, but it plays an essential structural role and its presence is essential for fluoride channel function.</text>
</comment>
<feature type="binding site" evidence="10">
    <location>
        <position position="80"/>
    </location>
    <ligand>
        <name>Na(+)</name>
        <dbReference type="ChEBI" id="CHEBI:29101"/>
        <note>structural</note>
    </ligand>
</feature>
<dbReference type="HAMAP" id="MF_00454">
    <property type="entry name" value="FluC"/>
    <property type="match status" value="1"/>
</dbReference>
<name>A0A6L9XWC1_9MICO</name>
<comment type="subcellular location">
    <subcellularLocation>
        <location evidence="1 10">Cell membrane</location>
        <topology evidence="1 10">Multi-pass membrane protein</topology>
    </subcellularLocation>
</comment>
<evidence type="ECO:0000256" key="8">
    <source>
        <dbReference type="ARBA" id="ARBA00035585"/>
    </source>
</evidence>
<keyword evidence="3 10" id="KW-0812">Transmembrane</keyword>
<evidence type="ECO:0000313" key="11">
    <source>
        <dbReference type="EMBL" id="NEN05507.1"/>
    </source>
</evidence>
<dbReference type="Proteomes" id="UP000474967">
    <property type="component" value="Unassembled WGS sequence"/>
</dbReference>
<keyword evidence="10" id="KW-0479">Metal-binding</keyword>
<feature type="binding site" evidence="10">
    <location>
        <position position="83"/>
    </location>
    <ligand>
        <name>Na(+)</name>
        <dbReference type="ChEBI" id="CHEBI:29101"/>
        <note>structural</note>
    </ligand>
</feature>
<dbReference type="NCBIfam" id="TIGR00494">
    <property type="entry name" value="crcB"/>
    <property type="match status" value="1"/>
</dbReference>
<evidence type="ECO:0000256" key="7">
    <source>
        <dbReference type="ARBA" id="ARBA00035120"/>
    </source>
</evidence>
<keyword evidence="4 10" id="KW-1133">Transmembrane helix</keyword>
<comment type="caution">
    <text evidence="11">The sequence shown here is derived from an EMBL/GenBank/DDBJ whole genome shotgun (WGS) entry which is preliminary data.</text>
</comment>
<feature type="transmembrane region" description="Helical" evidence="10">
    <location>
        <begin position="37"/>
        <end position="58"/>
    </location>
</feature>
<evidence type="ECO:0000256" key="4">
    <source>
        <dbReference type="ARBA" id="ARBA00022989"/>
    </source>
</evidence>
<dbReference type="InterPro" id="IPR003691">
    <property type="entry name" value="FluC"/>
</dbReference>
<dbReference type="PANTHER" id="PTHR28259:SF1">
    <property type="entry name" value="FLUORIDE EXPORT PROTEIN 1-RELATED"/>
    <property type="match status" value="1"/>
</dbReference>
<dbReference type="EMBL" id="JAAGWY010000001">
    <property type="protein sequence ID" value="NEN05507.1"/>
    <property type="molecule type" value="Genomic_DNA"/>
</dbReference>
<evidence type="ECO:0000256" key="5">
    <source>
        <dbReference type="ARBA" id="ARBA00023136"/>
    </source>
</evidence>
<keyword evidence="10" id="KW-0406">Ion transport</keyword>
<keyword evidence="12" id="KW-1185">Reference proteome</keyword>
<dbReference type="GO" id="GO:0140114">
    <property type="term" value="P:cellular detoxification of fluoride"/>
    <property type="evidence" value="ECO:0007669"/>
    <property type="project" value="UniProtKB-UniRule"/>
</dbReference>
<comment type="function">
    <text evidence="9 10">Fluoride-specific ion channel. Important for reducing fluoride concentration in the cell, thus reducing its toxicity.</text>
</comment>
<dbReference type="GO" id="GO:0005886">
    <property type="term" value="C:plasma membrane"/>
    <property type="evidence" value="ECO:0007669"/>
    <property type="project" value="UniProtKB-SubCell"/>
</dbReference>
<evidence type="ECO:0000313" key="12">
    <source>
        <dbReference type="Proteomes" id="UP000474967"/>
    </source>
</evidence>
<dbReference type="GO" id="GO:0046872">
    <property type="term" value="F:metal ion binding"/>
    <property type="evidence" value="ECO:0007669"/>
    <property type="project" value="UniProtKB-KW"/>
</dbReference>
<evidence type="ECO:0000256" key="2">
    <source>
        <dbReference type="ARBA" id="ARBA00022475"/>
    </source>
</evidence>
<feature type="transmembrane region" description="Helical" evidence="10">
    <location>
        <begin position="7"/>
        <end position="25"/>
    </location>
</feature>
<feature type="transmembrane region" description="Helical" evidence="10">
    <location>
        <begin position="70"/>
        <end position="88"/>
    </location>
</feature>
<dbReference type="GO" id="GO:0062054">
    <property type="term" value="F:fluoride channel activity"/>
    <property type="evidence" value="ECO:0007669"/>
    <property type="project" value="UniProtKB-UniRule"/>
</dbReference>